<keyword evidence="2" id="KW-1185">Reference proteome</keyword>
<dbReference type="AlphaFoldDB" id="A0AAD9Q530"/>
<dbReference type="EMBL" id="JARQWQ010000066">
    <property type="protein sequence ID" value="KAK2554888.1"/>
    <property type="molecule type" value="Genomic_DNA"/>
</dbReference>
<accession>A0AAD9Q530</accession>
<comment type="caution">
    <text evidence="1">The sequence shown here is derived from an EMBL/GenBank/DDBJ whole genome shotgun (WGS) entry which is preliminary data.</text>
</comment>
<sequence length="112" mass="12723">MVFKGRIDCDARARIYYLSHVRGLSVRKVADLYGVSRSSVFRIVQEGGVNKRSLRPASRKGRPRKLTERQKRLITRGIVTLRTEEGNFSAARIMEPAGIDNSEVSVRTVTRF</sequence>
<reference evidence="1" key="1">
    <citation type="journal article" date="2023" name="G3 (Bethesda)">
        <title>Whole genome assembly and annotation of the endangered Caribbean coral Acropora cervicornis.</title>
        <authorList>
            <person name="Selwyn J.D."/>
            <person name="Vollmer S.V."/>
        </authorList>
    </citation>
    <scope>NUCLEOTIDE SEQUENCE</scope>
    <source>
        <strain evidence="1">K2</strain>
    </source>
</reference>
<organism evidence="1 2">
    <name type="scientific">Acropora cervicornis</name>
    <name type="common">Staghorn coral</name>
    <dbReference type="NCBI Taxonomy" id="6130"/>
    <lineage>
        <taxon>Eukaryota</taxon>
        <taxon>Metazoa</taxon>
        <taxon>Cnidaria</taxon>
        <taxon>Anthozoa</taxon>
        <taxon>Hexacorallia</taxon>
        <taxon>Scleractinia</taxon>
        <taxon>Astrocoeniina</taxon>
        <taxon>Acroporidae</taxon>
        <taxon>Acropora</taxon>
    </lineage>
</organism>
<dbReference type="InterPro" id="IPR009057">
    <property type="entry name" value="Homeodomain-like_sf"/>
</dbReference>
<protein>
    <submittedName>
        <fullName evidence="1">Uncharacterized protein</fullName>
    </submittedName>
</protein>
<gene>
    <name evidence="1" type="ORF">P5673_023559</name>
</gene>
<dbReference type="Proteomes" id="UP001249851">
    <property type="component" value="Unassembled WGS sequence"/>
</dbReference>
<proteinExistence type="predicted"/>
<dbReference type="Pfam" id="PF13551">
    <property type="entry name" value="HTH_29"/>
    <property type="match status" value="1"/>
</dbReference>
<name>A0AAD9Q530_ACRCE</name>
<dbReference type="SUPFAM" id="SSF46689">
    <property type="entry name" value="Homeodomain-like"/>
    <property type="match status" value="1"/>
</dbReference>
<evidence type="ECO:0000313" key="1">
    <source>
        <dbReference type="EMBL" id="KAK2554888.1"/>
    </source>
</evidence>
<dbReference type="Gene3D" id="1.10.10.60">
    <property type="entry name" value="Homeodomain-like"/>
    <property type="match status" value="1"/>
</dbReference>
<evidence type="ECO:0000313" key="2">
    <source>
        <dbReference type="Proteomes" id="UP001249851"/>
    </source>
</evidence>
<reference evidence="1" key="2">
    <citation type="journal article" date="2023" name="Science">
        <title>Genomic signatures of disease resistance in endangered staghorn corals.</title>
        <authorList>
            <person name="Vollmer S.V."/>
            <person name="Selwyn J.D."/>
            <person name="Despard B.A."/>
            <person name="Roesel C.L."/>
        </authorList>
    </citation>
    <scope>NUCLEOTIDE SEQUENCE</scope>
    <source>
        <strain evidence="1">K2</strain>
    </source>
</reference>